<feature type="compositionally biased region" description="Acidic residues" evidence="1">
    <location>
        <begin position="46"/>
        <end position="56"/>
    </location>
</feature>
<sequence>MGISSGVDFEAFVTMDDELVTSNEPDEESIFQAVLSDVQEMNASADDLEEESDNDTEVGKTQTDDDVRHSLHHLKLFVAEKCPDMFNAIVNAHLAFTTYVCTIKAKQTTIDSFFRCVTIGP</sequence>
<reference evidence="3" key="1">
    <citation type="submission" date="2019-12" db="UniProtKB">
        <authorList>
            <consortium name="WormBaseParasite"/>
        </authorList>
    </citation>
    <scope>IDENTIFICATION</scope>
</reference>
<proteinExistence type="predicted"/>
<organism evidence="2 3">
    <name type="scientific">Trichuris muris</name>
    <name type="common">Mouse whipworm</name>
    <dbReference type="NCBI Taxonomy" id="70415"/>
    <lineage>
        <taxon>Eukaryota</taxon>
        <taxon>Metazoa</taxon>
        <taxon>Ecdysozoa</taxon>
        <taxon>Nematoda</taxon>
        <taxon>Enoplea</taxon>
        <taxon>Dorylaimia</taxon>
        <taxon>Trichinellida</taxon>
        <taxon>Trichuridae</taxon>
        <taxon>Trichuris</taxon>
    </lineage>
</organism>
<name>A0A5S6QJ43_TRIMR</name>
<dbReference type="WBParaSite" id="TMUE_2000006902.1">
    <property type="protein sequence ID" value="TMUE_2000006902.1"/>
    <property type="gene ID" value="WBGene00299741"/>
</dbReference>
<evidence type="ECO:0000313" key="3">
    <source>
        <dbReference type="WBParaSite" id="TMUE_2000006902.1"/>
    </source>
</evidence>
<accession>A0A5S6QJ43</accession>
<protein>
    <submittedName>
        <fullName evidence="3">Uncharacterized protein</fullName>
    </submittedName>
</protein>
<feature type="region of interest" description="Disordered" evidence="1">
    <location>
        <begin position="42"/>
        <end position="64"/>
    </location>
</feature>
<evidence type="ECO:0000256" key="1">
    <source>
        <dbReference type="SAM" id="MobiDB-lite"/>
    </source>
</evidence>
<dbReference type="Proteomes" id="UP000046395">
    <property type="component" value="Unassembled WGS sequence"/>
</dbReference>
<evidence type="ECO:0000313" key="2">
    <source>
        <dbReference type="Proteomes" id="UP000046395"/>
    </source>
</evidence>
<dbReference type="AlphaFoldDB" id="A0A5S6QJ43"/>
<keyword evidence="2" id="KW-1185">Reference proteome</keyword>